<proteinExistence type="predicted"/>
<keyword evidence="1" id="KW-0677">Repeat</keyword>
<dbReference type="Pfam" id="PF13432">
    <property type="entry name" value="TPR_16"/>
    <property type="match status" value="1"/>
</dbReference>
<dbReference type="Proteomes" id="UP000077202">
    <property type="component" value="Unassembled WGS sequence"/>
</dbReference>
<evidence type="ECO:0000313" key="5">
    <source>
        <dbReference type="EMBL" id="OAE20910.1"/>
    </source>
</evidence>
<dbReference type="InterPro" id="IPR019734">
    <property type="entry name" value="TPR_rpt"/>
</dbReference>
<reference evidence="5" key="1">
    <citation type="submission" date="2016-03" db="EMBL/GenBank/DDBJ databases">
        <title>Mechanisms controlling the formation of the plant cell surface in tip-growing cells are functionally conserved among land plants.</title>
        <authorList>
            <person name="Honkanen S."/>
            <person name="Jones V.A."/>
            <person name="Morieri G."/>
            <person name="Champion C."/>
            <person name="Hetherington A.J."/>
            <person name="Kelly S."/>
            <person name="Saint-Marcoux D."/>
            <person name="Proust H."/>
            <person name="Prescott H."/>
            <person name="Dolan L."/>
        </authorList>
    </citation>
    <scope>NUCLEOTIDE SEQUENCE [LARGE SCALE GENOMIC DNA]</scope>
    <source>
        <tissue evidence="5">Whole gametophyte</tissue>
    </source>
</reference>
<name>A0A176VJ60_MARPO</name>
<dbReference type="Pfam" id="PF13181">
    <property type="entry name" value="TPR_8"/>
    <property type="match status" value="1"/>
</dbReference>
<dbReference type="AlphaFoldDB" id="A0A176VJ60"/>
<keyword evidence="6" id="KW-1185">Reference proteome</keyword>
<protein>
    <submittedName>
        <fullName evidence="5">Uncharacterized protein</fullName>
    </submittedName>
</protein>
<feature type="repeat" description="TPR" evidence="3">
    <location>
        <begin position="667"/>
        <end position="700"/>
    </location>
</feature>
<accession>A0A176VJ60</accession>
<dbReference type="SMART" id="SM00028">
    <property type="entry name" value="TPR"/>
    <property type="match status" value="6"/>
</dbReference>
<evidence type="ECO:0000256" key="4">
    <source>
        <dbReference type="SAM" id="MobiDB-lite"/>
    </source>
</evidence>
<feature type="region of interest" description="Disordered" evidence="4">
    <location>
        <begin position="761"/>
        <end position="819"/>
    </location>
</feature>
<evidence type="ECO:0000256" key="2">
    <source>
        <dbReference type="ARBA" id="ARBA00022803"/>
    </source>
</evidence>
<dbReference type="EMBL" id="LVLJ01003561">
    <property type="protein sequence ID" value="OAE20910.1"/>
    <property type="molecule type" value="Genomic_DNA"/>
</dbReference>
<dbReference type="SUPFAM" id="SSF48452">
    <property type="entry name" value="TPR-like"/>
    <property type="match status" value="2"/>
</dbReference>
<evidence type="ECO:0000256" key="3">
    <source>
        <dbReference type="PROSITE-ProRule" id="PRU00339"/>
    </source>
</evidence>
<dbReference type="InterPro" id="IPR011990">
    <property type="entry name" value="TPR-like_helical_dom_sf"/>
</dbReference>
<evidence type="ECO:0000313" key="6">
    <source>
        <dbReference type="Proteomes" id="UP000077202"/>
    </source>
</evidence>
<evidence type="ECO:0000256" key="1">
    <source>
        <dbReference type="ARBA" id="ARBA00022737"/>
    </source>
</evidence>
<dbReference type="Gene3D" id="1.25.40.10">
    <property type="entry name" value="Tetratricopeptide repeat domain"/>
    <property type="match status" value="1"/>
</dbReference>
<sequence>MMGGLEAYELRLIRCFLGGSRNADASHAGDERTEISRFAEADDCIDGTGNFEEGIREVVAFIENGFYAKALASKWVSTLFGDLPKFDISGTNGKDGAKFFYEFVESKVAGTWTSEIDGATTDEGGDHRAVLILSLGVAALCAFVQANMTGPTDQKLSCSPFTSVLEGCGAPLGYFDKEWDSWARSQLMIDGCDLIGKFDLPQYLILAKLLLVNPAERMVKTQESRRNGPKTWSWWGLRALMMQQRVLAERSPSILSLCIIFSKEISEKFGTHEAVQQLGWNLRSQEAKNLTAAVHLEVGFMEHLYGHNDAARESFDKAGGACGLEFEITGVLGYRTKYQEEAKAQMVLLKKTVPTEEDTWLDFLDGVEVKHQEPESDVENSEIHLVPKLLESKDSTQSENLQSVDKKGLNSIEQAVVLAWCVDVKKSNPEDELRSWQMAPYIEAIDEQQRSPFMVKVWCQLLRIRWEATRTRTRERAFLMMEKLTDDMRRGDLKVSQRMLYAFCVPFPILTALLKEYAEMMVRFGIVGDALRLFEELEMWNSLIDCYCLLGKKAAAADLIRERLKVQPEEPRLWCSLGDVIMDDECYNKAWEFSGHHFARAQRSLARTAYHKHNYMKSIEHWDLALSLNPLHPDGWFALGSAATKAKDLDKAIHAFTRQVQLDPENGESWNNIAAINMQKKRSKEAFAAFREALKLKRNSWQMWENFAQVSLDVANFSQAILALEKVLDLSEEKRVDIIAYRRLMKELEIRKGLLVRPKTNSFKDTDENRDAEDEFDSLSSLGLPSPAVAFSSKENLPEGDTQELSPSESDSGSLVSSKETDMLLEKTGKLLSRIVARGQGGGEVWGLKARWHQIMGDMDMCVEALLKQVRAYQGSKWQSSEENFEKFARVSLQLCEAYLEMALSGSGKRELSAAHMLLRNTIKQAEPFNNTQQFKDLESCLLKVKSLMQAI</sequence>
<gene>
    <name evidence="5" type="ORF">AXG93_3256s1570</name>
</gene>
<comment type="caution">
    <text evidence="5">The sequence shown here is derived from an EMBL/GenBank/DDBJ whole genome shotgun (WGS) entry which is preliminary data.</text>
</comment>
<feature type="compositionally biased region" description="Polar residues" evidence="4">
    <location>
        <begin position="803"/>
        <end position="818"/>
    </location>
</feature>
<dbReference type="PANTHER" id="PTHR16193:SF0">
    <property type="entry name" value="TETRATRICOPEPTIDE REPEAT PROTEIN 27"/>
    <property type="match status" value="1"/>
</dbReference>
<dbReference type="PANTHER" id="PTHR16193">
    <property type="entry name" value="TETRATRICOPEPTIDE REPEAT PROTEIN 27"/>
    <property type="match status" value="1"/>
</dbReference>
<dbReference type="InterPro" id="IPR044244">
    <property type="entry name" value="TTC27/Emw1"/>
</dbReference>
<feature type="repeat" description="TPR" evidence="3">
    <location>
        <begin position="633"/>
        <end position="666"/>
    </location>
</feature>
<organism evidence="5 6">
    <name type="scientific">Marchantia polymorpha subsp. ruderalis</name>
    <dbReference type="NCBI Taxonomy" id="1480154"/>
    <lineage>
        <taxon>Eukaryota</taxon>
        <taxon>Viridiplantae</taxon>
        <taxon>Streptophyta</taxon>
        <taxon>Embryophyta</taxon>
        <taxon>Marchantiophyta</taxon>
        <taxon>Marchantiopsida</taxon>
        <taxon>Marchantiidae</taxon>
        <taxon>Marchantiales</taxon>
        <taxon>Marchantiaceae</taxon>
        <taxon>Marchantia</taxon>
    </lineage>
</organism>
<dbReference type="PROSITE" id="PS50005">
    <property type="entry name" value="TPR"/>
    <property type="match status" value="2"/>
</dbReference>
<keyword evidence="2 3" id="KW-0802">TPR repeat</keyword>